<protein>
    <recommendedName>
        <fullName evidence="1">MSV199 domain-containing protein</fullName>
    </recommendedName>
</protein>
<dbReference type="EMBL" id="MF599468">
    <property type="protein sequence ID" value="ATE87033.1"/>
    <property type="molecule type" value="Genomic_DNA"/>
</dbReference>
<dbReference type="KEGG" id="vg:65099796"/>
<dbReference type="GeneID" id="65099796"/>
<accession>A0A291B0L4</accession>
<evidence type="ECO:0000313" key="3">
    <source>
        <dbReference type="Proteomes" id="UP000297192"/>
    </source>
</evidence>
<sequence>MAESVNIMNVNDDYKFNETRLALGTSDVNLLDIFQYIQAVKFEIDTFMLDKFWQCVNENRSASISRTILNWLGYENKHEHDSKSHFIELLKSHNIEYTPNTQIQISQNIPNWLRKQKPFHKTR</sequence>
<dbReference type="InterPro" id="IPR018879">
    <property type="entry name" value="MSV199_dom"/>
</dbReference>
<evidence type="ECO:0000313" key="2">
    <source>
        <dbReference type="EMBL" id="ATE87033.1"/>
    </source>
</evidence>
<gene>
    <name evidence="2" type="primary">24R</name>
</gene>
<keyword evidence="3" id="KW-1185">Reference proteome</keyword>
<reference evidence="2" key="1">
    <citation type="journal article" date="2017" name="Arch. Virol.">
        <title>Complete genome sequence of shrimp hemocyte iridescent virus (SHIV) isolated from white leg shrimp, Litopenaeus vannamei.</title>
        <authorList>
            <person name="Qiu L."/>
            <person name="Chen M.M."/>
            <person name="Wang R.Y."/>
            <person name="Wan X.Y."/>
            <person name="Li C."/>
            <person name="Zhang Q.L."/>
            <person name="Dong X."/>
            <person name="Yang B."/>
            <person name="Xiang J.H."/>
            <person name="Huang J."/>
        </authorList>
    </citation>
    <scope>NUCLEOTIDE SEQUENCE [LARGE SCALE GENOMIC DNA]</scope>
    <source>
        <strain evidence="2">20141215</strain>
    </source>
</reference>
<reference evidence="2" key="2">
    <citation type="journal article" date="2017" name="Sci. Rep.">
        <title>Characterization of a new member of Iridoviridae, Shrimp hemocyte iridescent virus (SHIV), found in white leg shrimp (Litopenaeus vannamei).</title>
        <authorList>
            <person name="Qiu L."/>
            <person name="Chen M.M."/>
            <person name="Wan X.Y."/>
            <person name="Li C."/>
            <person name="Zhang Q.L."/>
            <person name="Wang R.Y."/>
            <person name="Cheng D.Y."/>
            <person name="Dong X."/>
            <person name="Yang B."/>
            <person name="Wang X.H."/>
            <person name="Xiang J.H."/>
            <person name="Huang J."/>
        </authorList>
    </citation>
    <scope>NUCLEOTIDE SEQUENCE [LARGE SCALE GENOMIC DNA]</scope>
    <source>
        <strain evidence="2">20141215</strain>
    </source>
</reference>
<dbReference type="Pfam" id="PF10553">
    <property type="entry name" value="MSV199"/>
    <property type="match status" value="1"/>
</dbReference>
<evidence type="ECO:0000259" key="1">
    <source>
        <dbReference type="Pfam" id="PF10553"/>
    </source>
</evidence>
<name>A0A291B0L4_9VIRU</name>
<feature type="domain" description="MSV199" evidence="1">
    <location>
        <begin position="31"/>
        <end position="99"/>
    </location>
</feature>
<dbReference type="Proteomes" id="UP000297192">
    <property type="component" value="Segment"/>
</dbReference>
<proteinExistence type="predicted"/>
<dbReference type="RefSeq" id="YP_010084776.1">
    <property type="nucleotide sequence ID" value="NC_055165.1"/>
</dbReference>
<organism evidence="2">
    <name type="scientific">Shrimp hemocyte iridescent virus</name>
    <dbReference type="NCBI Taxonomy" id="2039780"/>
    <lineage>
        <taxon>Viruses</taxon>
        <taxon>Varidnaviria</taxon>
        <taxon>Bamfordvirae</taxon>
        <taxon>Nucleocytoviricota</taxon>
        <taxon>Megaviricetes</taxon>
        <taxon>Pimascovirales</taxon>
        <taxon>Pimascovirales incertae sedis</taxon>
        <taxon>Iridoviridae</taxon>
        <taxon>Betairidovirinae</taxon>
        <taxon>Decapodiridovirus</taxon>
        <taxon>Decapodiridovirus litopenaeus1</taxon>
        <taxon>Decapod iridescent virus 1</taxon>
    </lineage>
</organism>